<evidence type="ECO:0000313" key="4">
    <source>
        <dbReference type="Proteomes" id="UP000461730"/>
    </source>
</evidence>
<feature type="transmembrane region" description="Helical" evidence="1">
    <location>
        <begin position="88"/>
        <end position="105"/>
    </location>
</feature>
<keyword evidence="1" id="KW-0812">Transmembrane</keyword>
<feature type="transmembrane region" description="Helical" evidence="1">
    <location>
        <begin position="55"/>
        <end position="76"/>
    </location>
</feature>
<sequence>MLKSLSQRLLSIDALRALTMLAMIFVNDVSGVRNIPSWIEHVDASADGLGFADTVFPAFLFIVGLSIPLAIGRRISRGATFISTEKHIVIRSIALIVMGFFHVNLESYSSEAVLPRALWLLLITIAFFLVWLDYPDTVSSRNKYLLMGTGIVILLVMAALYKGGEPGQTHWMEPSWWGILGIIGWAYLISATLYLLVKGRLSALVLVLVVFLGINIATHAGWMRFSIPVLGDASSAALIMGGAVLTTLYSWLQERGKQPGIFIVIGVLAIAAGLLIRPYTDGISKIRATPSWVLICAGITTLLFILLIWLVDVKGKMSWFNAIRPAGTSTLTCYLIPYLVVAVSGLVHFQYPSALSEGWLGLLRSIAFAFLVIAIVGWMEKKKVRLKI</sequence>
<accession>A0A7K1U291</accession>
<feature type="transmembrane region" description="Helical" evidence="1">
    <location>
        <begin position="331"/>
        <end position="349"/>
    </location>
</feature>
<dbReference type="Proteomes" id="UP000461730">
    <property type="component" value="Unassembled WGS sequence"/>
</dbReference>
<dbReference type="AlphaFoldDB" id="A0A7K1U291"/>
<reference evidence="3 4" key="1">
    <citation type="submission" date="2019-12" db="EMBL/GenBank/DDBJ databases">
        <title>Chitinophaga sp. strain ysch24 (GDMCC 1.1355), whole genome shotgun sequence.</title>
        <authorList>
            <person name="Zhang X."/>
        </authorList>
    </citation>
    <scope>NUCLEOTIDE SEQUENCE [LARGE SCALE GENOMIC DNA]</scope>
    <source>
        <strain evidence="4">ysch24</strain>
    </source>
</reference>
<keyword evidence="4" id="KW-1185">Reference proteome</keyword>
<feature type="transmembrane region" description="Helical" evidence="1">
    <location>
        <begin position="203"/>
        <end position="222"/>
    </location>
</feature>
<dbReference type="RefSeq" id="WP_157305898.1">
    <property type="nucleotide sequence ID" value="NZ_WRXN01000003.1"/>
</dbReference>
<keyword evidence="1" id="KW-1133">Transmembrane helix</keyword>
<evidence type="ECO:0000256" key="1">
    <source>
        <dbReference type="SAM" id="Phobius"/>
    </source>
</evidence>
<evidence type="ECO:0000313" key="3">
    <source>
        <dbReference type="EMBL" id="MVT08477.1"/>
    </source>
</evidence>
<name>A0A7K1U291_9BACT</name>
<feature type="transmembrane region" description="Helical" evidence="1">
    <location>
        <begin position="144"/>
        <end position="164"/>
    </location>
</feature>
<comment type="caution">
    <text evidence="3">The sequence shown here is derived from an EMBL/GenBank/DDBJ whole genome shotgun (WGS) entry which is preliminary data.</text>
</comment>
<evidence type="ECO:0000259" key="2">
    <source>
        <dbReference type="Pfam" id="PF16401"/>
    </source>
</evidence>
<keyword evidence="1" id="KW-0472">Membrane</keyword>
<proteinExistence type="predicted"/>
<dbReference type="InterPro" id="IPR032176">
    <property type="entry name" value="DUF5009"/>
</dbReference>
<feature type="transmembrane region" description="Helical" evidence="1">
    <location>
        <begin position="291"/>
        <end position="311"/>
    </location>
</feature>
<gene>
    <name evidence="3" type="ORF">GO493_09425</name>
</gene>
<dbReference type="PANTHER" id="PTHR31061:SF24">
    <property type="entry name" value="LD22376P"/>
    <property type="match status" value="1"/>
</dbReference>
<protein>
    <submittedName>
        <fullName evidence="3">DUF5009 domain-containing protein</fullName>
    </submittedName>
</protein>
<feature type="domain" description="DUF5009" evidence="2">
    <location>
        <begin position="11"/>
        <end position="163"/>
    </location>
</feature>
<feature type="transmembrane region" description="Helical" evidence="1">
    <location>
        <begin position="117"/>
        <end position="132"/>
    </location>
</feature>
<dbReference type="EMBL" id="WRXN01000003">
    <property type="protein sequence ID" value="MVT08477.1"/>
    <property type="molecule type" value="Genomic_DNA"/>
</dbReference>
<dbReference type="PANTHER" id="PTHR31061">
    <property type="entry name" value="LD22376P"/>
    <property type="match status" value="1"/>
</dbReference>
<feature type="transmembrane region" description="Helical" evidence="1">
    <location>
        <begin position="361"/>
        <end position="379"/>
    </location>
</feature>
<feature type="transmembrane region" description="Helical" evidence="1">
    <location>
        <begin position="176"/>
        <end position="196"/>
    </location>
</feature>
<dbReference type="Pfam" id="PF16401">
    <property type="entry name" value="DUF5009"/>
    <property type="match status" value="1"/>
</dbReference>
<organism evidence="3 4">
    <name type="scientific">Chitinophaga tropicalis</name>
    <dbReference type="NCBI Taxonomy" id="2683588"/>
    <lineage>
        <taxon>Bacteria</taxon>
        <taxon>Pseudomonadati</taxon>
        <taxon>Bacteroidota</taxon>
        <taxon>Chitinophagia</taxon>
        <taxon>Chitinophagales</taxon>
        <taxon>Chitinophagaceae</taxon>
        <taxon>Chitinophaga</taxon>
    </lineage>
</organism>
<feature type="transmembrane region" description="Helical" evidence="1">
    <location>
        <begin position="234"/>
        <end position="252"/>
    </location>
</feature>
<feature type="transmembrane region" description="Helical" evidence="1">
    <location>
        <begin position="259"/>
        <end position="279"/>
    </location>
</feature>